<organism evidence="10 11">
    <name type="scientific">Paenibacillus aurantiacus</name>
    <dbReference type="NCBI Taxonomy" id="1936118"/>
    <lineage>
        <taxon>Bacteria</taxon>
        <taxon>Bacillati</taxon>
        <taxon>Bacillota</taxon>
        <taxon>Bacilli</taxon>
        <taxon>Bacillales</taxon>
        <taxon>Paenibacillaceae</taxon>
        <taxon>Paenibacillus</taxon>
    </lineage>
</organism>
<dbReference type="Gene3D" id="1.10.287.130">
    <property type="match status" value="1"/>
</dbReference>
<dbReference type="PROSITE" id="PS50109">
    <property type="entry name" value="HIS_KIN"/>
    <property type="match status" value="1"/>
</dbReference>
<dbReference type="GO" id="GO:0004673">
    <property type="term" value="F:protein histidine kinase activity"/>
    <property type="evidence" value="ECO:0007669"/>
    <property type="project" value="UniProtKB-EC"/>
</dbReference>
<evidence type="ECO:0000313" key="11">
    <source>
        <dbReference type="Proteomes" id="UP001589747"/>
    </source>
</evidence>
<dbReference type="PANTHER" id="PTHR40448">
    <property type="entry name" value="TWO-COMPONENT SENSOR HISTIDINE KINASE"/>
    <property type="match status" value="1"/>
</dbReference>
<feature type="transmembrane region" description="Helical" evidence="8">
    <location>
        <begin position="12"/>
        <end position="31"/>
    </location>
</feature>
<evidence type="ECO:0000256" key="4">
    <source>
        <dbReference type="ARBA" id="ARBA00022777"/>
    </source>
</evidence>
<feature type="transmembrane region" description="Helical" evidence="8">
    <location>
        <begin position="51"/>
        <end position="79"/>
    </location>
</feature>
<evidence type="ECO:0000259" key="9">
    <source>
        <dbReference type="PROSITE" id="PS50109"/>
    </source>
</evidence>
<sequence length="465" mass="52092">MTYAQLDTVLEFIFITLPQTYALFWFIYAVLGLQQPLTWRRLLVRTAAPTIYMEVMFNILPTSLHFLNSVAVLFIAVMLTFGKQSFKLRSLFVVLFFLLAILTDLSSIFIASKTITFESFMSAPFYYKMAFCTPIHVSLYALALYLRRIEFAPLKQAAQFVIGLRGAPTFYLVVLTVFQLVCISYFLVKTFIDTSADAGVEISIYVSLVLICFIFVHTIRLIVRIREDAIQSTQKTYIDELNQMFATVRGQRHDFINHVQVMHSMLAMNKLDRLREYMHGVAEEIRTVDRAHVDHPSPALAALVEAKLAIADTKRIAFDYRIEDAPATFGAVTGIDLVRMIGNLIDNAFDAVLALPVGERFVLLEMTVTRGTLAISVANRGTVLTEAQKKAMVTPGYTTKEGEHSGLGLSNVIERAAQYRGLVSIESDEERGVVITIRIPNVARDKDAGRGQASGGDRSHSVVRS</sequence>
<evidence type="ECO:0000256" key="7">
    <source>
        <dbReference type="SAM" id="MobiDB-lite"/>
    </source>
</evidence>
<dbReference type="SMART" id="SM00387">
    <property type="entry name" value="HATPase_c"/>
    <property type="match status" value="1"/>
</dbReference>
<evidence type="ECO:0000313" key="10">
    <source>
        <dbReference type="EMBL" id="MFB9327504.1"/>
    </source>
</evidence>
<dbReference type="EMBL" id="JBHMDO010000025">
    <property type="protein sequence ID" value="MFB9327504.1"/>
    <property type="molecule type" value="Genomic_DNA"/>
</dbReference>
<gene>
    <name evidence="10" type="ORF">ACFFSY_16360</name>
</gene>
<feature type="transmembrane region" description="Helical" evidence="8">
    <location>
        <begin position="125"/>
        <end position="146"/>
    </location>
</feature>
<keyword evidence="6" id="KW-0902">Two-component regulatory system</keyword>
<keyword evidence="8" id="KW-0472">Membrane</keyword>
<dbReference type="PANTHER" id="PTHR40448:SF1">
    <property type="entry name" value="TWO-COMPONENT SENSOR HISTIDINE KINASE"/>
    <property type="match status" value="1"/>
</dbReference>
<evidence type="ECO:0000256" key="6">
    <source>
        <dbReference type="ARBA" id="ARBA00023012"/>
    </source>
</evidence>
<feature type="domain" description="Histidine kinase" evidence="9">
    <location>
        <begin position="337"/>
        <end position="443"/>
    </location>
</feature>
<feature type="transmembrane region" description="Helical" evidence="8">
    <location>
        <begin position="91"/>
        <end position="110"/>
    </location>
</feature>
<comment type="caution">
    <text evidence="10">The sequence shown here is derived from an EMBL/GenBank/DDBJ whole genome shotgun (WGS) entry which is preliminary data.</text>
</comment>
<dbReference type="Pfam" id="PF14689">
    <property type="entry name" value="SPOB_a"/>
    <property type="match status" value="1"/>
</dbReference>
<dbReference type="InterPro" id="IPR005467">
    <property type="entry name" value="His_kinase_dom"/>
</dbReference>
<evidence type="ECO:0000256" key="3">
    <source>
        <dbReference type="ARBA" id="ARBA00022741"/>
    </source>
</evidence>
<feature type="transmembrane region" description="Helical" evidence="8">
    <location>
        <begin position="202"/>
        <end position="223"/>
    </location>
</feature>
<feature type="region of interest" description="Disordered" evidence="7">
    <location>
        <begin position="446"/>
        <end position="465"/>
    </location>
</feature>
<dbReference type="Proteomes" id="UP001589747">
    <property type="component" value="Unassembled WGS sequence"/>
</dbReference>
<dbReference type="InterPro" id="IPR016120">
    <property type="entry name" value="Sig_transdc_His_kin_SpoOB"/>
</dbReference>
<feature type="transmembrane region" description="Helical" evidence="8">
    <location>
        <begin position="167"/>
        <end position="187"/>
    </location>
</feature>
<protein>
    <submittedName>
        <fullName evidence="10">Sensor histidine kinase</fullName>
        <ecNumber evidence="10">2.7.13.3</ecNumber>
    </submittedName>
</protein>
<keyword evidence="8" id="KW-1133">Transmembrane helix</keyword>
<evidence type="ECO:0000256" key="5">
    <source>
        <dbReference type="ARBA" id="ARBA00022840"/>
    </source>
</evidence>
<keyword evidence="11" id="KW-1185">Reference proteome</keyword>
<keyword evidence="1" id="KW-0597">Phosphoprotein</keyword>
<dbReference type="InterPro" id="IPR032834">
    <property type="entry name" value="NatK-like_C"/>
</dbReference>
<keyword evidence="2 10" id="KW-0808">Transferase</keyword>
<keyword evidence="3" id="KW-0547">Nucleotide-binding</keyword>
<dbReference type="Pfam" id="PF14501">
    <property type="entry name" value="HATPase_c_5"/>
    <property type="match status" value="1"/>
</dbReference>
<proteinExistence type="predicted"/>
<reference evidence="10 11" key="1">
    <citation type="submission" date="2024-09" db="EMBL/GenBank/DDBJ databases">
        <authorList>
            <person name="Sun Q."/>
            <person name="Mori K."/>
        </authorList>
    </citation>
    <scope>NUCLEOTIDE SEQUENCE [LARGE SCALE GENOMIC DNA]</scope>
    <source>
        <strain evidence="10 11">TISTR 2452</strain>
    </source>
</reference>
<evidence type="ECO:0000256" key="1">
    <source>
        <dbReference type="ARBA" id="ARBA00022553"/>
    </source>
</evidence>
<dbReference type="InterPro" id="IPR039506">
    <property type="entry name" value="SPOB_a"/>
</dbReference>
<dbReference type="Gene3D" id="3.30.565.10">
    <property type="entry name" value="Histidine kinase-like ATPase, C-terminal domain"/>
    <property type="match status" value="1"/>
</dbReference>
<name>A0ABV5KQJ8_9BACL</name>
<keyword evidence="8" id="KW-0812">Transmembrane</keyword>
<keyword evidence="4 10" id="KW-0418">Kinase</keyword>
<dbReference type="SUPFAM" id="SSF55874">
    <property type="entry name" value="ATPase domain of HSP90 chaperone/DNA topoisomerase II/histidine kinase"/>
    <property type="match status" value="1"/>
</dbReference>
<dbReference type="EC" id="2.7.13.3" evidence="10"/>
<evidence type="ECO:0000256" key="8">
    <source>
        <dbReference type="SAM" id="Phobius"/>
    </source>
</evidence>
<evidence type="ECO:0000256" key="2">
    <source>
        <dbReference type="ARBA" id="ARBA00022679"/>
    </source>
</evidence>
<dbReference type="SUPFAM" id="SSF55890">
    <property type="entry name" value="Sporulation response regulatory protein Spo0B"/>
    <property type="match status" value="1"/>
</dbReference>
<keyword evidence="5" id="KW-0067">ATP-binding</keyword>
<accession>A0ABV5KQJ8</accession>
<dbReference type="InterPro" id="IPR036890">
    <property type="entry name" value="HATPase_C_sf"/>
</dbReference>
<dbReference type="InterPro" id="IPR003594">
    <property type="entry name" value="HATPase_dom"/>
</dbReference>
<dbReference type="RefSeq" id="WP_377495868.1">
    <property type="nucleotide sequence ID" value="NZ_JBHMDO010000025.1"/>
</dbReference>